<feature type="binding site" evidence="8">
    <location>
        <position position="171"/>
    </location>
    <ligand>
        <name>glyoxylate</name>
        <dbReference type="ChEBI" id="CHEBI:36655"/>
    </ligand>
</feature>
<evidence type="ECO:0000256" key="4">
    <source>
        <dbReference type="ARBA" id="ARBA00024042"/>
    </source>
</evidence>
<dbReference type="GO" id="GO:0001561">
    <property type="term" value="P:fatty acid alpha-oxidation"/>
    <property type="evidence" value="ECO:0007669"/>
    <property type="project" value="TreeGrafter"/>
</dbReference>
<dbReference type="Proteomes" id="UP000789390">
    <property type="component" value="Unassembled WGS sequence"/>
</dbReference>
<keyword evidence="8" id="KW-0288">FMN</keyword>
<evidence type="ECO:0000256" key="3">
    <source>
        <dbReference type="ARBA" id="ARBA00023002"/>
    </source>
</evidence>
<feature type="binding site" evidence="8">
    <location>
        <begin position="296"/>
        <end position="297"/>
    </location>
    <ligand>
        <name>FMN</name>
        <dbReference type="ChEBI" id="CHEBI:58210"/>
    </ligand>
</feature>
<accession>A0A8J2W301</accession>
<dbReference type="InterPro" id="IPR013785">
    <property type="entry name" value="Aldolase_TIM"/>
</dbReference>
<feature type="domain" description="FMN hydroxy acid dehydrogenase" evidence="9">
    <location>
        <begin position="4"/>
        <end position="347"/>
    </location>
</feature>
<organism evidence="10 11">
    <name type="scientific">Daphnia galeata</name>
    <dbReference type="NCBI Taxonomy" id="27404"/>
    <lineage>
        <taxon>Eukaryota</taxon>
        <taxon>Metazoa</taxon>
        <taxon>Ecdysozoa</taxon>
        <taxon>Arthropoda</taxon>
        <taxon>Crustacea</taxon>
        <taxon>Branchiopoda</taxon>
        <taxon>Diplostraca</taxon>
        <taxon>Cladocera</taxon>
        <taxon>Anomopoda</taxon>
        <taxon>Daphniidae</taxon>
        <taxon>Daphnia</taxon>
    </lineage>
</organism>
<keyword evidence="11" id="KW-1185">Reference proteome</keyword>
<feature type="binding site" evidence="8">
    <location>
        <position position="245"/>
    </location>
    <ligand>
        <name>glyoxylate</name>
        <dbReference type="ChEBI" id="CHEBI:36655"/>
    </ligand>
</feature>
<reference evidence="10" key="1">
    <citation type="submission" date="2021-11" db="EMBL/GenBank/DDBJ databases">
        <authorList>
            <person name="Schell T."/>
        </authorList>
    </citation>
    <scope>NUCLEOTIDE SEQUENCE</scope>
    <source>
        <strain evidence="10">M5</strain>
    </source>
</reference>
<evidence type="ECO:0000259" key="9">
    <source>
        <dbReference type="PROSITE" id="PS51349"/>
    </source>
</evidence>
<evidence type="ECO:0000256" key="7">
    <source>
        <dbReference type="PIRSR" id="PIRSR000138-1"/>
    </source>
</evidence>
<feature type="binding site" evidence="8">
    <location>
        <position position="218"/>
    </location>
    <ligand>
        <name>FMN</name>
        <dbReference type="ChEBI" id="CHEBI:58210"/>
    </ligand>
</feature>
<evidence type="ECO:0000256" key="8">
    <source>
        <dbReference type="PIRSR" id="PIRSR000138-2"/>
    </source>
</evidence>
<gene>
    <name evidence="10" type="ORF">DGAL_LOCUS5534</name>
</gene>
<dbReference type="Gene3D" id="3.20.20.70">
    <property type="entry name" value="Aldolase class I"/>
    <property type="match status" value="1"/>
</dbReference>
<keyword evidence="2 8" id="KW-0285">Flavoprotein</keyword>
<dbReference type="SUPFAM" id="SSF51395">
    <property type="entry name" value="FMN-linked oxidoreductases"/>
    <property type="match status" value="1"/>
</dbReference>
<feature type="binding site" evidence="8">
    <location>
        <position position="136"/>
    </location>
    <ligand>
        <name>glyoxylate</name>
        <dbReference type="ChEBI" id="CHEBI:36655"/>
    </ligand>
</feature>
<dbReference type="GO" id="GO:0010181">
    <property type="term" value="F:FMN binding"/>
    <property type="evidence" value="ECO:0007669"/>
    <property type="project" value="InterPro"/>
</dbReference>
<feature type="binding site" evidence="8">
    <location>
        <position position="134"/>
    </location>
    <ligand>
        <name>FMN</name>
        <dbReference type="ChEBI" id="CHEBI:58210"/>
    </ligand>
</feature>
<dbReference type="PIRSF" id="PIRSF000138">
    <property type="entry name" value="Al-hdrx_acd_dh"/>
    <property type="match status" value="1"/>
</dbReference>
<dbReference type="InterPro" id="IPR008259">
    <property type="entry name" value="FMN_hydac_DH_AS"/>
</dbReference>
<evidence type="ECO:0000256" key="5">
    <source>
        <dbReference type="ARBA" id="ARBA00029325"/>
    </source>
</evidence>
<evidence type="ECO:0000256" key="1">
    <source>
        <dbReference type="ARBA" id="ARBA00001917"/>
    </source>
</evidence>
<comment type="catalytic activity">
    <reaction evidence="5">
        <text>a (2S)-2-hydroxycarboxylate + O2 = a 2-oxocarboxylate + H2O2</text>
        <dbReference type="Rhea" id="RHEA:16789"/>
        <dbReference type="ChEBI" id="CHEBI:15379"/>
        <dbReference type="ChEBI" id="CHEBI:16240"/>
        <dbReference type="ChEBI" id="CHEBI:35179"/>
        <dbReference type="ChEBI" id="CHEBI:58123"/>
        <dbReference type="EC" id="1.1.3.15"/>
    </reaction>
    <physiologicalReaction direction="left-to-right" evidence="5">
        <dbReference type="Rhea" id="RHEA:16790"/>
    </physiologicalReaction>
</comment>
<feature type="binding site" evidence="8">
    <location>
        <position position="162"/>
    </location>
    <ligand>
        <name>FMN</name>
        <dbReference type="ChEBI" id="CHEBI:58210"/>
    </ligand>
</feature>
<dbReference type="GO" id="GO:0006952">
    <property type="term" value="P:defense response"/>
    <property type="evidence" value="ECO:0007669"/>
    <property type="project" value="UniProtKB-ARBA"/>
</dbReference>
<dbReference type="OrthoDB" id="25826at2759"/>
<dbReference type="FunFam" id="3.20.20.70:FF:000204">
    <property type="entry name" value="Peroxisomal (S)-2-hydroxy-acid oxidase GLO4"/>
    <property type="match status" value="1"/>
</dbReference>
<name>A0A8J2W301_9CRUS</name>
<evidence type="ECO:0000256" key="6">
    <source>
        <dbReference type="ARBA" id="ARBA00029327"/>
    </source>
</evidence>
<dbReference type="GO" id="GO:0051707">
    <property type="term" value="P:response to other organism"/>
    <property type="evidence" value="ECO:0007669"/>
    <property type="project" value="UniProtKB-ARBA"/>
</dbReference>
<keyword evidence="3" id="KW-0560">Oxidoreductase</keyword>
<dbReference type="GO" id="GO:0050665">
    <property type="term" value="P:hydrogen peroxide biosynthetic process"/>
    <property type="evidence" value="ECO:0007669"/>
    <property type="project" value="UniProtKB-ARBA"/>
</dbReference>
<comment type="cofactor">
    <cofactor evidence="1">
        <name>FMN</name>
        <dbReference type="ChEBI" id="CHEBI:58210"/>
    </cofactor>
</comment>
<comment type="caution">
    <text evidence="10">The sequence shown here is derived from an EMBL/GenBank/DDBJ whole genome shotgun (WGS) entry which is preliminary data.</text>
</comment>
<dbReference type="EMBL" id="CAKKLH010000101">
    <property type="protein sequence ID" value="CAH0103001.1"/>
    <property type="molecule type" value="Genomic_DNA"/>
</dbReference>
<evidence type="ECO:0000256" key="2">
    <source>
        <dbReference type="ARBA" id="ARBA00022630"/>
    </source>
</evidence>
<evidence type="ECO:0000313" key="11">
    <source>
        <dbReference type="Proteomes" id="UP000789390"/>
    </source>
</evidence>
<dbReference type="InterPro" id="IPR000262">
    <property type="entry name" value="FMN-dep_DH"/>
</dbReference>
<dbReference type="CDD" id="cd02809">
    <property type="entry name" value="alpha_hydroxyacid_oxid_FMN"/>
    <property type="match status" value="1"/>
</dbReference>
<comment type="similarity">
    <text evidence="4">Belongs to the FMN-dependent alpha-hydroxy acid dehydrogenase family.</text>
</comment>
<feature type="active site" description="Proton acceptor" evidence="7">
    <location>
        <position position="242"/>
    </location>
</feature>
<dbReference type="AlphaFoldDB" id="A0A8J2W301"/>
<protein>
    <recommendedName>
        <fullName evidence="9">FMN hydroxy acid dehydrogenase domain-containing protein</fullName>
    </recommendedName>
</protein>
<dbReference type="GO" id="GO:0005782">
    <property type="term" value="C:peroxisomal matrix"/>
    <property type="evidence" value="ECO:0007669"/>
    <property type="project" value="TreeGrafter"/>
</dbReference>
<dbReference type="PROSITE" id="PS00557">
    <property type="entry name" value="FMN_HYDROXY_ACID_DH_1"/>
    <property type="match status" value="1"/>
</dbReference>
<dbReference type="InterPro" id="IPR037396">
    <property type="entry name" value="FMN_HAD"/>
</dbReference>
<feature type="binding site" evidence="8">
    <location>
        <position position="242"/>
    </location>
    <ligand>
        <name>glyoxylate</name>
        <dbReference type="ChEBI" id="CHEBI:36655"/>
    </ligand>
</feature>
<dbReference type="GO" id="GO:0003973">
    <property type="term" value="F:(S)-2-hydroxy-acid oxidase activity"/>
    <property type="evidence" value="ECO:0007669"/>
    <property type="project" value="UniProtKB-EC"/>
</dbReference>
<feature type="binding site" evidence="8">
    <location>
        <position position="112"/>
    </location>
    <ligand>
        <name>FMN</name>
        <dbReference type="ChEBI" id="CHEBI:58210"/>
    </ligand>
</feature>
<feature type="binding site" evidence="8">
    <location>
        <position position="240"/>
    </location>
    <ligand>
        <name>FMN</name>
        <dbReference type="ChEBI" id="CHEBI:58210"/>
    </ligand>
</feature>
<proteinExistence type="inferred from homology"/>
<dbReference type="Pfam" id="PF01070">
    <property type="entry name" value="FMN_dh"/>
    <property type="match status" value="1"/>
</dbReference>
<dbReference type="PANTHER" id="PTHR10578">
    <property type="entry name" value="S -2-HYDROXY-ACID OXIDASE-RELATED"/>
    <property type="match status" value="1"/>
</dbReference>
<evidence type="ECO:0000313" key="10">
    <source>
        <dbReference type="EMBL" id="CAH0103001.1"/>
    </source>
</evidence>
<dbReference type="PROSITE" id="PS51349">
    <property type="entry name" value="FMN_HYDROXY_ACID_DH_2"/>
    <property type="match status" value="1"/>
</dbReference>
<dbReference type="InterPro" id="IPR012133">
    <property type="entry name" value="Alpha-hydoxy_acid_DH_FMN"/>
</dbReference>
<feature type="binding site" evidence="8">
    <location>
        <begin position="83"/>
        <end position="85"/>
    </location>
    <ligand>
        <name>FMN</name>
        <dbReference type="ChEBI" id="CHEBI:58210"/>
    </ligand>
</feature>
<sequence length="351" mass="38332">MTSESKLQLVCLQDYEEHASQVLPSFVLDFYRGGADQEQTLQDNRESFKRWRLMPRVLRGVERRSMTTTALGYPVSAPIAIAPTAMQKMAHEMGELATAKAASDEGIVYVLSTVATSTIEEVSTVAPEGNNWFQLYIYKDRQVTVDMVRRAEQANFKALVVTVDTVILGRRLATERNELSDSGSSTSNNFVASLFDPSLTWKDITWLKSITKMPIVVKGILRPDDAELAVQHGVAAIAVSNHGGRQLDGVPATIDALPAIVKQVNGRCEVYVDGGITQGTDVFKALALGARMVFLGRPVLWGLAHSGEAGVVSIIRLLKKELDLAMALSGCSSVTDIDRSLVVHQSFFSNM</sequence>
<dbReference type="PANTHER" id="PTHR10578:SF149">
    <property type="entry name" value="2-HYDROXYACID OXIDASE 2"/>
    <property type="match status" value="1"/>
</dbReference>
<comment type="catalytic activity">
    <reaction evidence="6">
        <text>2-hydroxyoctanoate + O2 = 2-oxooctanoate + H2O2</text>
        <dbReference type="Rhea" id="RHEA:67940"/>
        <dbReference type="ChEBI" id="CHEBI:15379"/>
        <dbReference type="ChEBI" id="CHEBI:16240"/>
        <dbReference type="ChEBI" id="CHEBI:133514"/>
        <dbReference type="ChEBI" id="CHEBI:176689"/>
    </reaction>
    <physiologicalReaction direction="left-to-right" evidence="6">
        <dbReference type="Rhea" id="RHEA:67941"/>
    </physiologicalReaction>
</comment>